<protein>
    <submittedName>
        <fullName evidence="1">Uncharacterized protein</fullName>
    </submittedName>
</protein>
<sequence>MAVHLLMASLRETTDVAGITVRKVLPPLVPTPMSPILPFLSGSQTKTSMCQAADIADATIRNFLISFRLDRLEHNLTNHFAVIRGGVQTCQDNIGAHRGCLLNVDRRLDFLEQALQNEVNIQAVAAATSTYLHDNAAMLLQSSRDAEAELVRQQDVLLHRIVLLENSVTGLNNHSSSHSLAQLLGNRTISPATKTTTTTTRATAPPTGVFPANKNSNANTSTPFLHNLIKTEEHARKEDDQVLRDTQLDIAARVHLLETRLIDHDMHVRHELLSNKITRFVAEQSRRRDAEALWHCMQSVAVGDVAALADALAKKAEAGKREKGVAPWCDRLLFWAAPGRYSAQDYAAVRGTFFHMREGGEEELPEGFRDYRLDAWGCGVLEKCLGWIDEYVGVVEEQIRLRDGVAAADAAKATDASAGGGEGAGERSRGVDAVVGDAGGVLDLGEHEDVSSEVDGEETASEYHPDTDMEE</sequence>
<comment type="caution">
    <text evidence="1">The sequence shown here is derived from an EMBL/GenBank/DDBJ whole genome shotgun (WGS) entry which is preliminary data.</text>
</comment>
<reference evidence="1" key="1">
    <citation type="submission" date="2024-09" db="EMBL/GenBank/DDBJ databases">
        <title>Black Yeasts Isolated from many extreme environments.</title>
        <authorList>
            <person name="Coleine C."/>
            <person name="Stajich J.E."/>
            <person name="Selbmann L."/>
        </authorList>
    </citation>
    <scope>NUCLEOTIDE SEQUENCE</scope>
    <source>
        <strain evidence="1">CCFEE 5737</strain>
    </source>
</reference>
<name>A0ACC3DSI5_9PEZI</name>
<keyword evidence="2" id="KW-1185">Reference proteome</keyword>
<dbReference type="EMBL" id="JAWDJW010001128">
    <property type="protein sequence ID" value="KAK3079469.1"/>
    <property type="molecule type" value="Genomic_DNA"/>
</dbReference>
<evidence type="ECO:0000313" key="2">
    <source>
        <dbReference type="Proteomes" id="UP001186974"/>
    </source>
</evidence>
<accession>A0ACC3DSI5</accession>
<gene>
    <name evidence="1" type="ORF">LTS18_004789</name>
</gene>
<dbReference type="Proteomes" id="UP001186974">
    <property type="component" value="Unassembled WGS sequence"/>
</dbReference>
<organism evidence="1 2">
    <name type="scientific">Coniosporium uncinatum</name>
    <dbReference type="NCBI Taxonomy" id="93489"/>
    <lineage>
        <taxon>Eukaryota</taxon>
        <taxon>Fungi</taxon>
        <taxon>Dikarya</taxon>
        <taxon>Ascomycota</taxon>
        <taxon>Pezizomycotina</taxon>
        <taxon>Dothideomycetes</taxon>
        <taxon>Dothideomycetes incertae sedis</taxon>
        <taxon>Coniosporium</taxon>
    </lineage>
</organism>
<evidence type="ECO:0000313" key="1">
    <source>
        <dbReference type="EMBL" id="KAK3079469.1"/>
    </source>
</evidence>
<proteinExistence type="predicted"/>